<evidence type="ECO:0000313" key="2">
    <source>
        <dbReference type="Proteomes" id="UP000050525"/>
    </source>
</evidence>
<evidence type="ECO:0000313" key="1">
    <source>
        <dbReference type="EMBL" id="KYO24010.1"/>
    </source>
</evidence>
<gene>
    <name evidence="1" type="ORF">Y1Q_0004601</name>
</gene>
<comment type="caution">
    <text evidence="1">The sequence shown here is derived from an EMBL/GenBank/DDBJ whole genome shotgun (WGS) entry which is preliminary data.</text>
</comment>
<accession>A0A151MHZ7</accession>
<protein>
    <submittedName>
        <fullName evidence="1">Uncharacterized protein</fullName>
    </submittedName>
</protein>
<sequence length="75" mass="8543">MHCMGLIYLETSVLQCRFTRSQVTALPVPYCPGHTQLCYGLSFCSSLFKISVGEGVTALVSWGSNIWELMYFWRQ</sequence>
<dbReference type="AlphaFoldDB" id="A0A151MHZ7"/>
<organism evidence="1 2">
    <name type="scientific">Alligator mississippiensis</name>
    <name type="common">American alligator</name>
    <dbReference type="NCBI Taxonomy" id="8496"/>
    <lineage>
        <taxon>Eukaryota</taxon>
        <taxon>Metazoa</taxon>
        <taxon>Chordata</taxon>
        <taxon>Craniata</taxon>
        <taxon>Vertebrata</taxon>
        <taxon>Euteleostomi</taxon>
        <taxon>Archelosauria</taxon>
        <taxon>Archosauria</taxon>
        <taxon>Crocodylia</taxon>
        <taxon>Alligatoridae</taxon>
        <taxon>Alligatorinae</taxon>
        <taxon>Alligator</taxon>
    </lineage>
</organism>
<proteinExistence type="predicted"/>
<name>A0A151MHZ7_ALLMI</name>
<keyword evidence="2" id="KW-1185">Reference proteome</keyword>
<dbReference type="EMBL" id="AKHW03006155">
    <property type="protein sequence ID" value="KYO24010.1"/>
    <property type="molecule type" value="Genomic_DNA"/>
</dbReference>
<reference evidence="1 2" key="1">
    <citation type="journal article" date="2012" name="Genome Biol.">
        <title>Sequencing three crocodilian genomes to illuminate the evolution of archosaurs and amniotes.</title>
        <authorList>
            <person name="St John J.A."/>
            <person name="Braun E.L."/>
            <person name="Isberg S.R."/>
            <person name="Miles L.G."/>
            <person name="Chong A.Y."/>
            <person name="Gongora J."/>
            <person name="Dalzell P."/>
            <person name="Moran C."/>
            <person name="Bed'hom B."/>
            <person name="Abzhanov A."/>
            <person name="Burgess S.C."/>
            <person name="Cooksey A.M."/>
            <person name="Castoe T.A."/>
            <person name="Crawford N.G."/>
            <person name="Densmore L.D."/>
            <person name="Drew J.C."/>
            <person name="Edwards S.V."/>
            <person name="Faircloth B.C."/>
            <person name="Fujita M.K."/>
            <person name="Greenwold M.J."/>
            <person name="Hoffmann F.G."/>
            <person name="Howard J.M."/>
            <person name="Iguchi T."/>
            <person name="Janes D.E."/>
            <person name="Khan S.Y."/>
            <person name="Kohno S."/>
            <person name="de Koning A.J."/>
            <person name="Lance S.L."/>
            <person name="McCarthy F.M."/>
            <person name="McCormack J.E."/>
            <person name="Merchant M.E."/>
            <person name="Peterson D.G."/>
            <person name="Pollock D.D."/>
            <person name="Pourmand N."/>
            <person name="Raney B.J."/>
            <person name="Roessler K.A."/>
            <person name="Sanford J.R."/>
            <person name="Sawyer R.H."/>
            <person name="Schmidt C.J."/>
            <person name="Triplett E.W."/>
            <person name="Tuberville T.D."/>
            <person name="Venegas-Anaya M."/>
            <person name="Howard J.T."/>
            <person name="Jarvis E.D."/>
            <person name="Guillette L.J.Jr."/>
            <person name="Glenn T.C."/>
            <person name="Green R.E."/>
            <person name="Ray D.A."/>
        </authorList>
    </citation>
    <scope>NUCLEOTIDE SEQUENCE [LARGE SCALE GENOMIC DNA]</scope>
    <source>
        <strain evidence="1">KSC_2009_1</strain>
    </source>
</reference>
<dbReference type="Proteomes" id="UP000050525">
    <property type="component" value="Unassembled WGS sequence"/>
</dbReference>